<dbReference type="InterPro" id="IPR036010">
    <property type="entry name" value="2Fe-2S_ferredoxin-like_sf"/>
</dbReference>
<dbReference type="AlphaFoldDB" id="A0A511D798"/>
<dbReference type="Pfam" id="PF00111">
    <property type="entry name" value="Fer2"/>
    <property type="match status" value="1"/>
</dbReference>
<protein>
    <submittedName>
        <fullName evidence="10">Benzoate 1,2-dioxygenase ferredoxin reductase</fullName>
    </submittedName>
</protein>
<dbReference type="InterPro" id="IPR050415">
    <property type="entry name" value="MRET"/>
</dbReference>
<feature type="domain" description="FAD-binding FR-type" evidence="9">
    <location>
        <begin position="104"/>
        <end position="204"/>
    </location>
</feature>
<dbReference type="Gene3D" id="1.20.120.530">
    <property type="entry name" value="GntR ligand-binding domain-like"/>
    <property type="match status" value="1"/>
</dbReference>
<dbReference type="PRINTS" id="PR00410">
    <property type="entry name" value="PHEHYDRXLASE"/>
</dbReference>
<evidence type="ECO:0000256" key="1">
    <source>
        <dbReference type="ARBA" id="ARBA00001974"/>
    </source>
</evidence>
<dbReference type="InterPro" id="IPR008333">
    <property type="entry name" value="Cbr1-like_FAD-bd_dom"/>
</dbReference>
<keyword evidence="3" id="KW-0411">Iron-sulfur</keyword>
<dbReference type="NCBIfam" id="NF040810">
    <property type="entry name" value="BenC"/>
    <property type="match status" value="1"/>
</dbReference>
<dbReference type="Gene3D" id="3.10.20.30">
    <property type="match status" value="1"/>
</dbReference>
<evidence type="ECO:0000313" key="10">
    <source>
        <dbReference type="EMBL" id="GEL18828.1"/>
    </source>
</evidence>
<keyword evidence="4" id="KW-0805">Transcription regulation</keyword>
<sequence length="495" mass="53877">MSYQIALTFEDGVTRFIECNDGEIVSDASYRSRINIPVDCLDGVCGTCKSFCESGAYELGDYVIDEAMTEDEEAAGYVLTCQMTPQSDCVIRIPVTSDIAKVAASAHVGEISSIDWLSETTLGFSIALDSRDSLGFIPGQYVNVLVPGTDQTRSYSFSSGPRASDVGFLLRNTPTGALATYLRDTAQVGDRVDFTGPLGSFYLREVRRPLLFLAGGTGLAPFLSMLEKVSSNGTENPVHLIYGVTSDPDLVKVDELEEYARQLPNFTFTCCVADESSTHPNKGYVTRYIEPEHVNGGDVDIYLCGPPPMVEAVRRHLESNGIAPLNFYYEKFTSTGLVTETGAIQVKVGDSDEAFDARMAFELGAAHIVLGRLGPEQLAEYRRLAEATGAHIKDGHFVDPAGFRDANTAFHMFPIEATGNATLAEAYQRLLVHEYMSQVLTPSVTLVGDITKDHLDMVEAFERGDMERLRAVIVEHTEHAKATMRAGIGMSESAG</sequence>
<keyword evidence="11" id="KW-1185">Reference proteome</keyword>
<dbReference type="PANTHER" id="PTHR47354">
    <property type="entry name" value="NADH OXIDOREDUCTASE HCR"/>
    <property type="match status" value="1"/>
</dbReference>
<dbReference type="InterPro" id="IPR017938">
    <property type="entry name" value="Riboflavin_synthase-like_b-brl"/>
</dbReference>
<dbReference type="Gene3D" id="3.40.50.80">
    <property type="entry name" value="Nucleotide-binding domain of ferredoxin-NADP reductase (FNR) module"/>
    <property type="match status" value="1"/>
</dbReference>
<dbReference type="CDD" id="cd06209">
    <property type="entry name" value="BenDO_FAD_NAD"/>
    <property type="match status" value="1"/>
</dbReference>
<evidence type="ECO:0000256" key="2">
    <source>
        <dbReference type="ARBA" id="ARBA00022714"/>
    </source>
</evidence>
<dbReference type="GO" id="GO:0003677">
    <property type="term" value="F:DNA binding"/>
    <property type="evidence" value="ECO:0007669"/>
    <property type="project" value="UniProtKB-KW"/>
</dbReference>
<dbReference type="InterPro" id="IPR001041">
    <property type="entry name" value="2Fe-2S_ferredoxin-type"/>
</dbReference>
<dbReference type="OrthoDB" id="4307358at2"/>
<dbReference type="InterPro" id="IPR017896">
    <property type="entry name" value="4Fe4S_Fe-S-bd"/>
</dbReference>
<evidence type="ECO:0000259" key="9">
    <source>
        <dbReference type="PROSITE" id="PS51384"/>
    </source>
</evidence>
<accession>A0A511D798</accession>
<dbReference type="InterPro" id="IPR001709">
    <property type="entry name" value="Flavoprot_Pyr_Nucl_cyt_Rdtase"/>
</dbReference>
<dbReference type="SUPFAM" id="SSF52343">
    <property type="entry name" value="Ferredoxin reductase-like, C-terminal NADP-linked domain"/>
    <property type="match status" value="1"/>
</dbReference>
<dbReference type="InterPro" id="IPR008920">
    <property type="entry name" value="TF_FadR/GntR_C"/>
</dbReference>
<evidence type="ECO:0000256" key="5">
    <source>
        <dbReference type="ARBA" id="ARBA00023125"/>
    </source>
</evidence>
<dbReference type="PRINTS" id="PR00371">
    <property type="entry name" value="FPNCR"/>
</dbReference>
<dbReference type="GO" id="GO:0051213">
    <property type="term" value="F:dioxygenase activity"/>
    <property type="evidence" value="ECO:0007669"/>
    <property type="project" value="UniProtKB-KW"/>
</dbReference>
<dbReference type="InterPro" id="IPR012675">
    <property type="entry name" value="Beta-grasp_dom_sf"/>
</dbReference>
<evidence type="ECO:0000256" key="3">
    <source>
        <dbReference type="ARBA" id="ARBA00023014"/>
    </source>
</evidence>
<dbReference type="RefSeq" id="WP_028929697.1">
    <property type="nucleotide sequence ID" value="NZ_AUII01000005.1"/>
</dbReference>
<keyword evidence="5" id="KW-0238">DNA-binding</keyword>
<dbReference type="SUPFAM" id="SSF63380">
    <property type="entry name" value="Riboflavin synthase domain-like"/>
    <property type="match status" value="1"/>
</dbReference>
<dbReference type="Pfam" id="PF00970">
    <property type="entry name" value="FAD_binding_6"/>
    <property type="match status" value="1"/>
</dbReference>
<keyword evidence="10" id="KW-0223">Dioxygenase</keyword>
<organism evidence="10 11">
    <name type="scientific">Pseudonocardia asaccharolytica DSM 44247 = NBRC 16224</name>
    <dbReference type="NCBI Taxonomy" id="1123024"/>
    <lineage>
        <taxon>Bacteria</taxon>
        <taxon>Bacillati</taxon>
        <taxon>Actinomycetota</taxon>
        <taxon>Actinomycetes</taxon>
        <taxon>Pseudonocardiales</taxon>
        <taxon>Pseudonocardiaceae</taxon>
        <taxon>Pseudonocardia</taxon>
    </lineage>
</organism>
<keyword evidence="2" id="KW-0408">Iron</keyword>
<keyword evidence="10" id="KW-0560">Oxidoreductase</keyword>
<proteinExistence type="predicted"/>
<dbReference type="GO" id="GO:0051537">
    <property type="term" value="F:2 iron, 2 sulfur cluster binding"/>
    <property type="evidence" value="ECO:0007669"/>
    <property type="project" value="UniProtKB-KW"/>
</dbReference>
<dbReference type="InterPro" id="IPR039261">
    <property type="entry name" value="FNR_nucleotide-bd"/>
</dbReference>
<dbReference type="CDD" id="cd00207">
    <property type="entry name" value="fer2"/>
    <property type="match status" value="1"/>
</dbReference>
<dbReference type="PROSITE" id="PS51085">
    <property type="entry name" value="2FE2S_FER_2"/>
    <property type="match status" value="1"/>
</dbReference>
<reference evidence="10 11" key="1">
    <citation type="submission" date="2019-07" db="EMBL/GenBank/DDBJ databases">
        <title>Whole genome shotgun sequence of Pseudonocardia asaccharolytica NBRC 16224.</title>
        <authorList>
            <person name="Hosoyama A."/>
            <person name="Uohara A."/>
            <person name="Ohji S."/>
            <person name="Ichikawa N."/>
        </authorList>
    </citation>
    <scope>NUCLEOTIDE SEQUENCE [LARGE SCALE GENOMIC DNA]</scope>
    <source>
        <strain evidence="10 11">NBRC 16224</strain>
    </source>
</reference>
<evidence type="ECO:0000259" key="8">
    <source>
        <dbReference type="PROSITE" id="PS51379"/>
    </source>
</evidence>
<evidence type="ECO:0000313" key="11">
    <source>
        <dbReference type="Proteomes" id="UP000321328"/>
    </source>
</evidence>
<feature type="domain" description="2Fe-2S ferredoxin-type" evidence="7">
    <location>
        <begin position="3"/>
        <end position="97"/>
    </location>
</feature>
<dbReference type="InterPro" id="IPR047683">
    <property type="entry name" value="BenC-like_FAD_NAD-bd"/>
</dbReference>
<gene>
    <name evidence="10" type="ORF">PA7_26650</name>
</gene>
<evidence type="ECO:0000256" key="6">
    <source>
        <dbReference type="ARBA" id="ARBA00023163"/>
    </source>
</evidence>
<dbReference type="PROSITE" id="PS51384">
    <property type="entry name" value="FAD_FR"/>
    <property type="match status" value="1"/>
</dbReference>
<name>A0A511D798_9PSEU</name>
<dbReference type="InterPro" id="IPR011711">
    <property type="entry name" value="GntR_C"/>
</dbReference>
<dbReference type="EMBL" id="BJVI01000026">
    <property type="protein sequence ID" value="GEL18828.1"/>
    <property type="molecule type" value="Genomic_DNA"/>
</dbReference>
<dbReference type="InterPro" id="IPR006058">
    <property type="entry name" value="2Fe2S_fd_BS"/>
</dbReference>
<keyword evidence="2" id="KW-0479">Metal-binding</keyword>
<dbReference type="Pfam" id="PF07729">
    <property type="entry name" value="FCD"/>
    <property type="match status" value="1"/>
</dbReference>
<dbReference type="InterPro" id="IPR017927">
    <property type="entry name" value="FAD-bd_FR_type"/>
</dbReference>
<feature type="domain" description="4Fe-4S ferredoxin-type" evidence="8">
    <location>
        <begin position="30"/>
        <end position="62"/>
    </location>
</feature>
<dbReference type="SMART" id="SM00895">
    <property type="entry name" value="FCD"/>
    <property type="match status" value="1"/>
</dbReference>
<dbReference type="InterPro" id="IPR001433">
    <property type="entry name" value="OxRdtase_FAD/NAD-bd"/>
</dbReference>
<dbReference type="Pfam" id="PF00175">
    <property type="entry name" value="NAD_binding_1"/>
    <property type="match status" value="1"/>
</dbReference>
<dbReference type="STRING" id="1123024.GCA_000423625_01737"/>
<dbReference type="PANTHER" id="PTHR47354:SF5">
    <property type="entry name" value="PROTEIN RFBI"/>
    <property type="match status" value="1"/>
</dbReference>
<comment type="caution">
    <text evidence="10">The sequence shown here is derived from an EMBL/GenBank/DDBJ whole genome shotgun (WGS) entry which is preliminary data.</text>
</comment>
<dbReference type="SUPFAM" id="SSF54292">
    <property type="entry name" value="2Fe-2S ferredoxin-like"/>
    <property type="match status" value="1"/>
</dbReference>
<evidence type="ECO:0000259" key="7">
    <source>
        <dbReference type="PROSITE" id="PS51085"/>
    </source>
</evidence>
<keyword evidence="6" id="KW-0804">Transcription</keyword>
<dbReference type="Gene3D" id="2.40.30.10">
    <property type="entry name" value="Translation factors"/>
    <property type="match status" value="1"/>
</dbReference>
<dbReference type="PROSITE" id="PS51379">
    <property type="entry name" value="4FE4S_FER_2"/>
    <property type="match status" value="1"/>
</dbReference>
<keyword evidence="2" id="KW-0001">2Fe-2S</keyword>
<comment type="cofactor">
    <cofactor evidence="1">
        <name>FAD</name>
        <dbReference type="ChEBI" id="CHEBI:57692"/>
    </cofactor>
</comment>
<dbReference type="PROSITE" id="PS00197">
    <property type="entry name" value="2FE2S_FER_1"/>
    <property type="match status" value="1"/>
</dbReference>
<dbReference type="Proteomes" id="UP000321328">
    <property type="component" value="Unassembled WGS sequence"/>
</dbReference>
<evidence type="ECO:0000256" key="4">
    <source>
        <dbReference type="ARBA" id="ARBA00023015"/>
    </source>
</evidence>
<dbReference type="SUPFAM" id="SSF48008">
    <property type="entry name" value="GntR ligand-binding domain-like"/>
    <property type="match status" value="1"/>
</dbReference>